<evidence type="ECO:0000256" key="1">
    <source>
        <dbReference type="ARBA" id="ARBA00004245"/>
    </source>
</evidence>
<keyword evidence="3" id="KW-0963">Cytoplasm</keyword>
<dbReference type="PANTHER" id="PTHR12688:SF0">
    <property type="entry name" value="DYNEIN LIGHT INTERMEDIATE CHAIN"/>
    <property type="match status" value="1"/>
</dbReference>
<feature type="region of interest" description="Disordered" evidence="10">
    <location>
        <begin position="433"/>
        <end position="460"/>
    </location>
</feature>
<evidence type="ECO:0000256" key="3">
    <source>
        <dbReference type="ARBA" id="ARBA00022490"/>
    </source>
</evidence>
<feature type="region of interest" description="Disordered" evidence="10">
    <location>
        <begin position="348"/>
        <end position="379"/>
    </location>
</feature>
<name>A0A0G2I0M3_9EURO</name>
<evidence type="ECO:0000256" key="8">
    <source>
        <dbReference type="ARBA" id="ARBA00023175"/>
    </source>
</evidence>
<evidence type="ECO:0000256" key="9">
    <source>
        <dbReference type="ARBA" id="ARBA00023212"/>
    </source>
</evidence>
<comment type="caution">
    <text evidence="11">The sequence shown here is derived from an EMBL/GenBank/DDBJ whole genome shotgun (WGS) entry which is preliminary data.</text>
</comment>
<dbReference type="InterPro" id="IPR022780">
    <property type="entry name" value="Dynein_light_int_chain"/>
</dbReference>
<feature type="compositionally biased region" description="Polar residues" evidence="10">
    <location>
        <begin position="1"/>
        <end position="17"/>
    </location>
</feature>
<dbReference type="VEuPathDB" id="FungiDB:EMCG_01997"/>
<dbReference type="GO" id="GO:0005868">
    <property type="term" value="C:cytoplasmic dynein complex"/>
    <property type="evidence" value="ECO:0007669"/>
    <property type="project" value="InterPro"/>
</dbReference>
<feature type="region of interest" description="Disordered" evidence="10">
    <location>
        <begin position="489"/>
        <end position="544"/>
    </location>
</feature>
<evidence type="ECO:0000256" key="4">
    <source>
        <dbReference type="ARBA" id="ARBA00022701"/>
    </source>
</evidence>
<keyword evidence="2" id="KW-0813">Transport</keyword>
<feature type="compositionally biased region" description="Basic and acidic residues" evidence="10">
    <location>
        <begin position="489"/>
        <end position="499"/>
    </location>
</feature>
<organism evidence="11 12">
    <name type="scientific">[Emmonsia] crescens</name>
    <dbReference type="NCBI Taxonomy" id="73230"/>
    <lineage>
        <taxon>Eukaryota</taxon>
        <taxon>Fungi</taxon>
        <taxon>Dikarya</taxon>
        <taxon>Ascomycota</taxon>
        <taxon>Pezizomycotina</taxon>
        <taxon>Eurotiomycetes</taxon>
        <taxon>Eurotiomycetidae</taxon>
        <taxon>Onygenales</taxon>
        <taxon>Ajellomycetaceae</taxon>
        <taxon>Emergomyces</taxon>
    </lineage>
</organism>
<proteinExistence type="predicted"/>
<dbReference type="GO" id="GO:0035974">
    <property type="term" value="C:meiotic spindle pole body"/>
    <property type="evidence" value="ECO:0007669"/>
    <property type="project" value="TreeGrafter"/>
</dbReference>
<gene>
    <name evidence="11" type="ORF">EMCG_01997</name>
</gene>
<feature type="region of interest" description="Disordered" evidence="10">
    <location>
        <begin position="189"/>
        <end position="208"/>
    </location>
</feature>
<keyword evidence="4" id="KW-0493">Microtubule</keyword>
<dbReference type="AlphaFoldDB" id="A0A0G2I0M3"/>
<evidence type="ECO:0000256" key="7">
    <source>
        <dbReference type="ARBA" id="ARBA00023017"/>
    </source>
</evidence>
<sequence length="544" mass="60568">MVGIGQRSSILSQGSRPSSKDGAKKNIWSSMLDGVASGKRLPEKNLLVLGGTPDSQREFLETLSSDDSDPRMHSERRKGRAPPIANQFALGYTYQDVLDADQEDIDILARVSIYLLSEPSSSFAPLLKPLLTPKTVPETLIVILLDWENPWTWVRQLREWLRLLRSVLISLDDETKVVMEEVMTEWRDHKRGGDPASSAGGGMTTSSGPVTIPLGPGEWDEGLGIPMCVVCQGADKIEKLEKEHGWHEEEFDFILQFMRTILLKHGASLIYTTPFLANSLQNLIHSSLGIHSLLKRQSLKHNVIDRDKILIPSNWDSWGKIRIIREGFDIEGVGTGWSIEIQDNPKQFRGISETDGNPDEGNTKSNTEEEDTEDSSSATLIYEQTIRDPKRDLSIARSTQAGGDRAIEVETRDMQSFLSDQLQVLEQLKAEDEQRDKQLRKGGLLKDQENNIPMDEPSRVNEHIGPVQFNMGGIQVDADDMLRKLKEREANRTPVRKDPLPQTPTTSPGSGTGDDKMQNQALASFFAGLVNKKTTGSPRPGPTS</sequence>
<feature type="compositionally biased region" description="Basic and acidic residues" evidence="10">
    <location>
        <begin position="433"/>
        <end position="449"/>
    </location>
</feature>
<dbReference type="GO" id="GO:0000226">
    <property type="term" value="P:microtubule cytoskeleton organization"/>
    <property type="evidence" value="ECO:0007669"/>
    <property type="project" value="TreeGrafter"/>
</dbReference>
<keyword evidence="8" id="KW-0505">Motor protein</keyword>
<evidence type="ECO:0000313" key="12">
    <source>
        <dbReference type="Proteomes" id="UP000034164"/>
    </source>
</evidence>
<evidence type="ECO:0000256" key="5">
    <source>
        <dbReference type="ARBA" id="ARBA00022741"/>
    </source>
</evidence>
<evidence type="ECO:0000256" key="10">
    <source>
        <dbReference type="SAM" id="MobiDB-lite"/>
    </source>
</evidence>
<evidence type="ECO:0008006" key="13">
    <source>
        <dbReference type="Google" id="ProtNLM"/>
    </source>
</evidence>
<keyword evidence="7" id="KW-0243">Dynein</keyword>
<keyword evidence="5" id="KW-0547">Nucleotide-binding</keyword>
<dbReference type="GO" id="GO:0005524">
    <property type="term" value="F:ATP binding"/>
    <property type="evidence" value="ECO:0007669"/>
    <property type="project" value="UniProtKB-KW"/>
</dbReference>
<evidence type="ECO:0000256" key="2">
    <source>
        <dbReference type="ARBA" id="ARBA00022448"/>
    </source>
</evidence>
<dbReference type="OrthoDB" id="27603at2759"/>
<keyword evidence="6" id="KW-0067">ATP-binding</keyword>
<dbReference type="EMBL" id="LCZI01000929">
    <property type="protein sequence ID" value="KKZ63690.1"/>
    <property type="molecule type" value="Genomic_DNA"/>
</dbReference>
<dbReference type="PANTHER" id="PTHR12688">
    <property type="entry name" value="DYNEIN LIGHT INTERMEDIATE CHAIN"/>
    <property type="match status" value="1"/>
</dbReference>
<protein>
    <recommendedName>
        <fullName evidence="13">Dynein light intermediate chain 1, cytosolic</fullName>
    </recommendedName>
</protein>
<feature type="region of interest" description="Disordered" evidence="10">
    <location>
        <begin position="1"/>
        <end position="26"/>
    </location>
</feature>
<evidence type="ECO:0000313" key="11">
    <source>
        <dbReference type="EMBL" id="KKZ63690.1"/>
    </source>
</evidence>
<dbReference type="GO" id="GO:0005874">
    <property type="term" value="C:microtubule"/>
    <property type="evidence" value="ECO:0007669"/>
    <property type="project" value="UniProtKB-KW"/>
</dbReference>
<dbReference type="GO" id="GO:0007018">
    <property type="term" value="P:microtubule-based movement"/>
    <property type="evidence" value="ECO:0007669"/>
    <property type="project" value="InterPro"/>
</dbReference>
<dbReference type="GO" id="GO:0045504">
    <property type="term" value="F:dynein heavy chain binding"/>
    <property type="evidence" value="ECO:0007669"/>
    <property type="project" value="TreeGrafter"/>
</dbReference>
<evidence type="ECO:0000256" key="6">
    <source>
        <dbReference type="ARBA" id="ARBA00022840"/>
    </source>
</evidence>
<comment type="subcellular location">
    <subcellularLocation>
        <location evidence="1">Cytoplasm</location>
        <location evidence="1">Cytoskeleton</location>
    </subcellularLocation>
</comment>
<reference evidence="12" key="1">
    <citation type="journal article" date="2015" name="PLoS Genet.">
        <title>The dynamic genome and transcriptome of the human fungal pathogen Blastomyces and close relative Emmonsia.</title>
        <authorList>
            <person name="Munoz J.F."/>
            <person name="Gauthier G.M."/>
            <person name="Desjardins C.A."/>
            <person name="Gallo J.E."/>
            <person name="Holder J."/>
            <person name="Sullivan T.D."/>
            <person name="Marty A.J."/>
            <person name="Carmen J.C."/>
            <person name="Chen Z."/>
            <person name="Ding L."/>
            <person name="Gujja S."/>
            <person name="Magrini V."/>
            <person name="Misas E."/>
            <person name="Mitreva M."/>
            <person name="Priest M."/>
            <person name="Saif S."/>
            <person name="Whiston E.A."/>
            <person name="Young S."/>
            <person name="Zeng Q."/>
            <person name="Goldman W.E."/>
            <person name="Mardis E.R."/>
            <person name="Taylor J.W."/>
            <person name="McEwen J.G."/>
            <person name="Clay O.K."/>
            <person name="Klein B.S."/>
            <person name="Cuomo C.A."/>
        </authorList>
    </citation>
    <scope>NUCLEOTIDE SEQUENCE [LARGE SCALE GENOMIC DNA]</scope>
    <source>
        <strain evidence="12">UAMH 3008</strain>
    </source>
</reference>
<accession>A0A0G2I0M3</accession>
<dbReference type="InterPro" id="IPR008467">
    <property type="entry name" value="Dynein1_light_intermed_chain"/>
</dbReference>
<dbReference type="Pfam" id="PF05783">
    <property type="entry name" value="DLIC"/>
    <property type="match status" value="1"/>
</dbReference>
<keyword evidence="9" id="KW-0206">Cytoskeleton</keyword>
<dbReference type="Proteomes" id="UP000034164">
    <property type="component" value="Unassembled WGS sequence"/>
</dbReference>